<dbReference type="SUPFAM" id="SSF53383">
    <property type="entry name" value="PLP-dependent transferases"/>
    <property type="match status" value="1"/>
</dbReference>
<gene>
    <name evidence="5" type="primary">LOC106573390</name>
</gene>
<dbReference type="InterPro" id="IPR050478">
    <property type="entry name" value="Ethylene_sulfur-biosynth"/>
</dbReference>
<name>A0ABM3D2S7_SALSA</name>
<dbReference type="GeneID" id="106573390"/>
<dbReference type="InterPro" id="IPR015422">
    <property type="entry name" value="PyrdxlP-dep_Trfase_small"/>
</dbReference>
<protein>
    <recommendedName>
        <fullName evidence="3">Aminotransferase class I/classII large domain-containing protein</fullName>
    </recommendedName>
</protein>
<dbReference type="Pfam" id="PF00155">
    <property type="entry name" value="Aminotran_1_2"/>
    <property type="match status" value="1"/>
</dbReference>
<dbReference type="Proteomes" id="UP001652741">
    <property type="component" value="Chromosome ssa16"/>
</dbReference>
<evidence type="ECO:0000313" key="4">
    <source>
        <dbReference type="Proteomes" id="UP001652741"/>
    </source>
</evidence>
<dbReference type="SUPFAM" id="SSF56672">
    <property type="entry name" value="DNA/RNA polymerases"/>
    <property type="match status" value="1"/>
</dbReference>
<dbReference type="PANTHER" id="PTHR43795:SF17">
    <property type="entry name" value="1-AMINOCYCLOPROPANE-1-CARBOXYLATE SYNTHASE-LIKE PROTEIN 1"/>
    <property type="match status" value="1"/>
</dbReference>
<sequence length="477" mass="54218">MLATLSGAKTSGHSVYLFCRGNSIRPHQGILQEGYTQYHADKYHYTDNPNGIINMGTTSFCPSMEPAEITQIKNVVTHQGALLGRQQEQLSKLFQVSLPSATGVAVVPPGNLHREPKIPAPRASSSFHTDRSMIADIISLLSGKALAWEMVVWKQQPPSCYSILAFIAELRRVFDHPVDGREAASRLFNIHQGARPVADQVHSTAEHILHVRQVLRRLLQSQLYIKIEKCEFHVSQVSFLGHIISTAGIQMDPVKIEAVADWPRPTSLKHELHTIVNEVYMLTVFEETATFHSVLSMERQGLGRSSGCFTVSLIQYSIRWKGCSRTDWIDGIFLPENRLRMLATHRYMTEELQSLGVHYLHRPAGFYIWADLRKYLREPSFVEELSLWRCLLKHKVVLSCGQAFHCSTPSWFCIVFTDQQQYLTLATFINQFICFSPLMTIEAGNRYCLFFILSFHSLSLSYLPLLAISSLCYVWLL</sequence>
<dbReference type="InterPro" id="IPR043502">
    <property type="entry name" value="DNA/RNA_pol_sf"/>
</dbReference>
<evidence type="ECO:0000259" key="3">
    <source>
        <dbReference type="Pfam" id="PF00155"/>
    </source>
</evidence>
<dbReference type="Gene3D" id="3.30.70.270">
    <property type="match status" value="1"/>
</dbReference>
<keyword evidence="2" id="KW-0812">Transmembrane</keyword>
<keyword evidence="2" id="KW-1133">Transmembrane helix</keyword>
<feature type="domain" description="Aminotransferase class I/classII large" evidence="3">
    <location>
        <begin position="333"/>
        <end position="426"/>
    </location>
</feature>
<organism evidence="4 5">
    <name type="scientific">Salmo salar</name>
    <name type="common">Atlantic salmon</name>
    <dbReference type="NCBI Taxonomy" id="8030"/>
    <lineage>
        <taxon>Eukaryota</taxon>
        <taxon>Metazoa</taxon>
        <taxon>Chordata</taxon>
        <taxon>Craniata</taxon>
        <taxon>Vertebrata</taxon>
        <taxon>Euteleostomi</taxon>
        <taxon>Actinopterygii</taxon>
        <taxon>Neopterygii</taxon>
        <taxon>Teleostei</taxon>
        <taxon>Protacanthopterygii</taxon>
        <taxon>Salmoniformes</taxon>
        <taxon>Salmonidae</taxon>
        <taxon>Salmoninae</taxon>
        <taxon>Salmo</taxon>
    </lineage>
</organism>
<dbReference type="Gene3D" id="3.90.1150.10">
    <property type="entry name" value="Aspartate Aminotransferase, domain 1"/>
    <property type="match status" value="1"/>
</dbReference>
<evidence type="ECO:0000313" key="5">
    <source>
        <dbReference type="RefSeq" id="XP_045553098.1"/>
    </source>
</evidence>
<accession>A0ABM3D2S7</accession>
<proteinExistence type="predicted"/>
<evidence type="ECO:0000256" key="1">
    <source>
        <dbReference type="ARBA" id="ARBA00022898"/>
    </source>
</evidence>
<keyword evidence="2" id="KW-0472">Membrane</keyword>
<reference evidence="5" key="1">
    <citation type="submission" date="2025-08" db="UniProtKB">
        <authorList>
            <consortium name="RefSeq"/>
        </authorList>
    </citation>
    <scope>IDENTIFICATION</scope>
</reference>
<dbReference type="InterPro" id="IPR015424">
    <property type="entry name" value="PyrdxlP-dep_Trfase"/>
</dbReference>
<dbReference type="RefSeq" id="XP_045553098.1">
    <property type="nucleotide sequence ID" value="XM_045697142.1"/>
</dbReference>
<keyword evidence="1" id="KW-0663">Pyridoxal phosphate</keyword>
<dbReference type="InterPro" id="IPR043128">
    <property type="entry name" value="Rev_trsase/Diguanyl_cyclase"/>
</dbReference>
<dbReference type="PANTHER" id="PTHR43795">
    <property type="entry name" value="BIFUNCTIONAL ASPARTATE AMINOTRANSFERASE AND GLUTAMATE/ASPARTATE-PREPHENATE AMINOTRANSFERASE-RELATED"/>
    <property type="match status" value="1"/>
</dbReference>
<keyword evidence="4" id="KW-1185">Reference proteome</keyword>
<dbReference type="InterPro" id="IPR004839">
    <property type="entry name" value="Aminotransferase_I/II_large"/>
</dbReference>
<feature type="transmembrane region" description="Helical" evidence="2">
    <location>
        <begin position="448"/>
        <end position="476"/>
    </location>
</feature>
<evidence type="ECO:0000256" key="2">
    <source>
        <dbReference type="SAM" id="Phobius"/>
    </source>
</evidence>